<dbReference type="Proteomes" id="UP000765509">
    <property type="component" value="Unassembled WGS sequence"/>
</dbReference>
<dbReference type="AlphaFoldDB" id="A0A9Q3ETR0"/>
<dbReference type="EMBL" id="AVOT02030387">
    <property type="protein sequence ID" value="MBW0523562.1"/>
    <property type="molecule type" value="Genomic_DNA"/>
</dbReference>
<gene>
    <name evidence="1" type="ORF">O181_063277</name>
</gene>
<protein>
    <submittedName>
        <fullName evidence="1">Uncharacterized protein</fullName>
    </submittedName>
</protein>
<reference evidence="1" key="1">
    <citation type="submission" date="2021-03" db="EMBL/GenBank/DDBJ databases">
        <title>Draft genome sequence of rust myrtle Austropuccinia psidii MF-1, a brazilian biotype.</title>
        <authorList>
            <person name="Quecine M.C."/>
            <person name="Pachon D.M.R."/>
            <person name="Bonatelli M.L."/>
            <person name="Correr F.H."/>
            <person name="Franceschini L.M."/>
            <person name="Leite T.F."/>
            <person name="Margarido G.R.A."/>
            <person name="Almeida C.A."/>
            <person name="Ferrarezi J.A."/>
            <person name="Labate C.A."/>
        </authorList>
    </citation>
    <scope>NUCLEOTIDE SEQUENCE</scope>
    <source>
        <strain evidence="1">MF-1</strain>
    </source>
</reference>
<dbReference type="OrthoDB" id="2804491at2759"/>
<sequence>MLFANCKEEQSQRTFGEERLNPVNSTRWLGIILDSKLNYVKHIKVVKPRLDTTLAQINKISIKDTRTLIKAVLYTRILFGSVIWLNTLTQNKVKPIFEKSYKKAARMIMGSLKSTTLIFLRRDSELMPILSTHIIQTHNMILRLETKDETHPVKSRALKEAHETVDSHLSAMHKLIQQEKIAAKINPEPEPISTFPTKPWRRLL</sequence>
<keyword evidence="2" id="KW-1185">Reference proteome</keyword>
<evidence type="ECO:0000313" key="2">
    <source>
        <dbReference type="Proteomes" id="UP000765509"/>
    </source>
</evidence>
<comment type="caution">
    <text evidence="1">The sequence shown here is derived from an EMBL/GenBank/DDBJ whole genome shotgun (WGS) entry which is preliminary data.</text>
</comment>
<name>A0A9Q3ETR0_9BASI</name>
<proteinExistence type="predicted"/>
<evidence type="ECO:0000313" key="1">
    <source>
        <dbReference type="EMBL" id="MBW0523562.1"/>
    </source>
</evidence>
<accession>A0A9Q3ETR0</accession>
<organism evidence="1 2">
    <name type="scientific">Austropuccinia psidii MF-1</name>
    <dbReference type="NCBI Taxonomy" id="1389203"/>
    <lineage>
        <taxon>Eukaryota</taxon>
        <taxon>Fungi</taxon>
        <taxon>Dikarya</taxon>
        <taxon>Basidiomycota</taxon>
        <taxon>Pucciniomycotina</taxon>
        <taxon>Pucciniomycetes</taxon>
        <taxon>Pucciniales</taxon>
        <taxon>Sphaerophragmiaceae</taxon>
        <taxon>Austropuccinia</taxon>
    </lineage>
</organism>